<protein>
    <submittedName>
        <fullName evidence="3">Uncharacterized protein</fullName>
    </submittedName>
</protein>
<evidence type="ECO:0000256" key="2">
    <source>
        <dbReference type="SAM" id="Phobius"/>
    </source>
</evidence>
<reference evidence="3 4" key="1">
    <citation type="submission" date="2020-04" db="EMBL/GenBank/DDBJ databases">
        <title>Flammeovirga sp. SR4, a novel species isolated from seawater.</title>
        <authorList>
            <person name="Wang X."/>
        </authorList>
    </citation>
    <scope>NUCLEOTIDE SEQUENCE [LARGE SCALE GENOMIC DNA]</scope>
    <source>
        <strain evidence="3 4">ATCC 23126</strain>
    </source>
</reference>
<keyword evidence="1" id="KW-0175">Coiled coil</keyword>
<name>A0A7X9P1Z1_9BACT</name>
<proteinExistence type="predicted"/>
<dbReference type="RefSeq" id="WP_169655373.1">
    <property type="nucleotide sequence ID" value="NZ_JABANE010000008.1"/>
</dbReference>
<keyword evidence="2" id="KW-0472">Membrane</keyword>
<dbReference type="Proteomes" id="UP000576082">
    <property type="component" value="Unassembled WGS sequence"/>
</dbReference>
<evidence type="ECO:0000313" key="4">
    <source>
        <dbReference type="Proteomes" id="UP000576082"/>
    </source>
</evidence>
<dbReference type="EMBL" id="JABANE010000008">
    <property type="protein sequence ID" value="NME67199.1"/>
    <property type="molecule type" value="Genomic_DNA"/>
</dbReference>
<comment type="caution">
    <text evidence="3">The sequence shown here is derived from an EMBL/GenBank/DDBJ whole genome shotgun (WGS) entry which is preliminary data.</text>
</comment>
<sequence>MINQIDPTGISEVKKGIAQKIVKKADNQSFERLVNFFFQLVLLGICMLLYYDLKVEKNDKQENTKQFILVVSEFNEINQKSNIILMSLVNKVEEIENGNEDILDEIEDLKEFLRKQNQD</sequence>
<keyword evidence="2" id="KW-0812">Transmembrane</keyword>
<accession>A0A7X9P1Z1</accession>
<feature type="transmembrane region" description="Helical" evidence="2">
    <location>
        <begin position="33"/>
        <end position="51"/>
    </location>
</feature>
<evidence type="ECO:0000256" key="1">
    <source>
        <dbReference type="SAM" id="Coils"/>
    </source>
</evidence>
<gene>
    <name evidence="3" type="ORF">HHU12_04390</name>
</gene>
<keyword evidence="4" id="KW-1185">Reference proteome</keyword>
<keyword evidence="2" id="KW-1133">Transmembrane helix</keyword>
<organism evidence="3 4">
    <name type="scientific">Flammeovirga aprica JL-4</name>
    <dbReference type="NCBI Taxonomy" id="694437"/>
    <lineage>
        <taxon>Bacteria</taxon>
        <taxon>Pseudomonadati</taxon>
        <taxon>Bacteroidota</taxon>
        <taxon>Cytophagia</taxon>
        <taxon>Cytophagales</taxon>
        <taxon>Flammeovirgaceae</taxon>
        <taxon>Flammeovirga</taxon>
    </lineage>
</organism>
<evidence type="ECO:0000313" key="3">
    <source>
        <dbReference type="EMBL" id="NME67199.1"/>
    </source>
</evidence>
<feature type="coiled-coil region" evidence="1">
    <location>
        <begin position="85"/>
        <end position="119"/>
    </location>
</feature>
<dbReference type="AlphaFoldDB" id="A0A7X9P1Z1"/>